<keyword evidence="13 19" id="KW-0472">Membrane</keyword>
<dbReference type="Pfam" id="PF02654">
    <property type="entry name" value="CobS"/>
    <property type="match status" value="1"/>
</dbReference>
<dbReference type="GO" id="GO:0009236">
    <property type="term" value="P:cobalamin biosynthetic process"/>
    <property type="evidence" value="ECO:0007669"/>
    <property type="project" value="UniProtKB-UniRule"/>
</dbReference>
<evidence type="ECO:0000256" key="4">
    <source>
        <dbReference type="ARBA" id="ARBA00010561"/>
    </source>
</evidence>
<comment type="catalytic activity">
    <reaction evidence="17 19">
        <text>alpha-ribazole + adenosylcob(III)inamide-GDP = adenosylcob(III)alamin + GMP + H(+)</text>
        <dbReference type="Rhea" id="RHEA:16049"/>
        <dbReference type="ChEBI" id="CHEBI:10329"/>
        <dbReference type="ChEBI" id="CHEBI:15378"/>
        <dbReference type="ChEBI" id="CHEBI:18408"/>
        <dbReference type="ChEBI" id="CHEBI:58115"/>
        <dbReference type="ChEBI" id="CHEBI:60487"/>
        <dbReference type="EC" id="2.7.8.26"/>
    </reaction>
</comment>
<proteinExistence type="inferred from homology"/>
<keyword evidence="12 19" id="KW-1133">Transmembrane helix</keyword>
<dbReference type="EC" id="2.7.8.26" evidence="5 19"/>
<evidence type="ECO:0000256" key="11">
    <source>
        <dbReference type="ARBA" id="ARBA00022842"/>
    </source>
</evidence>
<comment type="caution">
    <text evidence="20">The sequence shown here is derived from an EMBL/GenBank/DDBJ whole genome shotgun (WGS) entry which is preliminary data.</text>
</comment>
<dbReference type="RefSeq" id="WP_188911652.1">
    <property type="nucleotide sequence ID" value="NZ_BMIQ01000007.1"/>
</dbReference>
<feature type="transmembrane region" description="Helical" evidence="19">
    <location>
        <begin position="186"/>
        <end position="219"/>
    </location>
</feature>
<comment type="similarity">
    <text evidence="4 19">Belongs to the CobS family.</text>
</comment>
<dbReference type="AlphaFoldDB" id="A0A917E9V8"/>
<dbReference type="Proteomes" id="UP000644699">
    <property type="component" value="Unassembled WGS sequence"/>
</dbReference>
<dbReference type="GO" id="GO:0051073">
    <property type="term" value="F:adenosylcobinamide-GDP ribazoletransferase activity"/>
    <property type="evidence" value="ECO:0007669"/>
    <property type="project" value="UniProtKB-UniRule"/>
</dbReference>
<evidence type="ECO:0000256" key="18">
    <source>
        <dbReference type="ARBA" id="ARBA00049504"/>
    </source>
</evidence>
<evidence type="ECO:0000256" key="13">
    <source>
        <dbReference type="ARBA" id="ARBA00023136"/>
    </source>
</evidence>
<evidence type="ECO:0000256" key="12">
    <source>
        <dbReference type="ARBA" id="ARBA00022989"/>
    </source>
</evidence>
<dbReference type="PANTHER" id="PTHR34148">
    <property type="entry name" value="ADENOSYLCOBINAMIDE-GDP RIBAZOLETRANSFERASE"/>
    <property type="match status" value="1"/>
</dbReference>
<dbReference type="PANTHER" id="PTHR34148:SF1">
    <property type="entry name" value="ADENOSYLCOBINAMIDE-GDP RIBAZOLETRANSFERASE"/>
    <property type="match status" value="1"/>
</dbReference>
<comment type="function">
    <text evidence="14 19">Joins adenosylcobinamide-GDP and alpha-ribazole to generate adenosylcobalamin (Ado-cobalamin). Also synthesizes adenosylcobalamin 5'-phosphate from adenosylcobinamide-GDP and alpha-ribazole 5'-phosphate.</text>
</comment>
<evidence type="ECO:0000256" key="7">
    <source>
        <dbReference type="ARBA" id="ARBA00022475"/>
    </source>
</evidence>
<dbReference type="InterPro" id="IPR003805">
    <property type="entry name" value="CobS"/>
</dbReference>
<keyword evidence="10 19" id="KW-0812">Transmembrane</keyword>
<evidence type="ECO:0000256" key="19">
    <source>
        <dbReference type="HAMAP-Rule" id="MF_00719"/>
    </source>
</evidence>
<evidence type="ECO:0000313" key="21">
    <source>
        <dbReference type="Proteomes" id="UP000644699"/>
    </source>
</evidence>
<feature type="transmembrane region" description="Helical" evidence="19">
    <location>
        <begin position="111"/>
        <end position="129"/>
    </location>
</feature>
<evidence type="ECO:0000256" key="1">
    <source>
        <dbReference type="ARBA" id="ARBA00001946"/>
    </source>
</evidence>
<evidence type="ECO:0000256" key="10">
    <source>
        <dbReference type="ARBA" id="ARBA00022692"/>
    </source>
</evidence>
<evidence type="ECO:0000256" key="14">
    <source>
        <dbReference type="ARBA" id="ARBA00025228"/>
    </source>
</evidence>
<reference evidence="20" key="1">
    <citation type="journal article" date="2014" name="Int. J. Syst. Evol. Microbiol.">
        <title>Complete genome sequence of Corynebacterium casei LMG S-19264T (=DSM 44701T), isolated from a smear-ripened cheese.</title>
        <authorList>
            <consortium name="US DOE Joint Genome Institute (JGI-PGF)"/>
            <person name="Walter F."/>
            <person name="Albersmeier A."/>
            <person name="Kalinowski J."/>
            <person name="Ruckert C."/>
        </authorList>
    </citation>
    <scope>NUCLEOTIDE SEQUENCE</scope>
    <source>
        <strain evidence="20">CGMCC 1.15367</strain>
    </source>
</reference>
<protein>
    <recommendedName>
        <fullName evidence="6 19">Adenosylcobinamide-GDP ribazoletransferase</fullName>
        <ecNumber evidence="5 19">2.7.8.26</ecNumber>
    </recommendedName>
    <alternativeName>
        <fullName evidence="16 19">Cobalamin synthase</fullName>
    </alternativeName>
    <alternativeName>
        <fullName evidence="15 19">Cobalamin-5'-phosphate synthase</fullName>
    </alternativeName>
</protein>
<gene>
    <name evidence="19 20" type="primary">cobS</name>
    <name evidence="20" type="ORF">GCM10011390_40320</name>
</gene>
<comment type="cofactor">
    <cofactor evidence="1 19">
        <name>Mg(2+)</name>
        <dbReference type="ChEBI" id="CHEBI:18420"/>
    </cofactor>
</comment>
<evidence type="ECO:0000256" key="17">
    <source>
        <dbReference type="ARBA" id="ARBA00048623"/>
    </source>
</evidence>
<evidence type="ECO:0000256" key="6">
    <source>
        <dbReference type="ARBA" id="ARBA00015850"/>
    </source>
</evidence>
<keyword evidence="9 19" id="KW-0808">Transferase</keyword>
<evidence type="ECO:0000256" key="15">
    <source>
        <dbReference type="ARBA" id="ARBA00032605"/>
    </source>
</evidence>
<keyword evidence="7 19" id="KW-1003">Cell membrane</keyword>
<feature type="transmembrane region" description="Helical" evidence="19">
    <location>
        <begin position="141"/>
        <end position="161"/>
    </location>
</feature>
<evidence type="ECO:0000256" key="5">
    <source>
        <dbReference type="ARBA" id="ARBA00013200"/>
    </source>
</evidence>
<keyword evidence="21" id="KW-1185">Reference proteome</keyword>
<reference evidence="20" key="2">
    <citation type="submission" date="2020-09" db="EMBL/GenBank/DDBJ databases">
        <authorList>
            <person name="Sun Q."/>
            <person name="Zhou Y."/>
        </authorList>
    </citation>
    <scope>NUCLEOTIDE SEQUENCE</scope>
    <source>
        <strain evidence="20">CGMCC 1.15367</strain>
    </source>
</reference>
<evidence type="ECO:0000256" key="9">
    <source>
        <dbReference type="ARBA" id="ARBA00022679"/>
    </source>
</evidence>
<keyword evidence="8 19" id="KW-0169">Cobalamin biosynthesis</keyword>
<keyword evidence="11 19" id="KW-0460">Magnesium</keyword>
<feature type="transmembrane region" description="Helical" evidence="19">
    <location>
        <begin position="36"/>
        <end position="57"/>
    </location>
</feature>
<sequence length="259" mass="25623">MQTLVSATFRALAFLSRLPAPAGAFRESPPLGRDAYAFPLAGLVIALPSAALLLAAAALGLSPASAAILALGLLVGTTGALHEDGLADVADGLGGNRPKERALEIMKDSRIGAYGALALGLSLLLRASLLADLAARGPGRAALALLLAAAASRGLMAWLWADLPPAVPGGTADRAGRPSPRAGRQAAALGTAILLLGGLPGFGLGGGLCALGLALAGLAGFRALLRRRLGGQTGDCLGAAQQIAEMAILIGLALTVRSA</sequence>
<evidence type="ECO:0000256" key="8">
    <source>
        <dbReference type="ARBA" id="ARBA00022573"/>
    </source>
</evidence>
<dbReference type="EMBL" id="BMIQ01000007">
    <property type="protein sequence ID" value="GGE17146.1"/>
    <property type="molecule type" value="Genomic_DNA"/>
</dbReference>
<feature type="transmembrane region" description="Helical" evidence="19">
    <location>
        <begin position="64"/>
        <end position="82"/>
    </location>
</feature>
<evidence type="ECO:0000256" key="2">
    <source>
        <dbReference type="ARBA" id="ARBA00004651"/>
    </source>
</evidence>
<comment type="catalytic activity">
    <reaction evidence="18 19">
        <text>alpha-ribazole 5'-phosphate + adenosylcob(III)inamide-GDP = adenosylcob(III)alamin 5'-phosphate + GMP + H(+)</text>
        <dbReference type="Rhea" id="RHEA:23560"/>
        <dbReference type="ChEBI" id="CHEBI:15378"/>
        <dbReference type="ChEBI" id="CHEBI:57918"/>
        <dbReference type="ChEBI" id="CHEBI:58115"/>
        <dbReference type="ChEBI" id="CHEBI:60487"/>
        <dbReference type="ChEBI" id="CHEBI:60493"/>
        <dbReference type="EC" id="2.7.8.26"/>
    </reaction>
</comment>
<dbReference type="GO" id="GO:0008818">
    <property type="term" value="F:cobalamin 5'-phosphate synthase activity"/>
    <property type="evidence" value="ECO:0007669"/>
    <property type="project" value="UniProtKB-UniRule"/>
</dbReference>
<dbReference type="GO" id="GO:0005886">
    <property type="term" value="C:plasma membrane"/>
    <property type="evidence" value="ECO:0007669"/>
    <property type="project" value="UniProtKB-SubCell"/>
</dbReference>
<accession>A0A917E9V8</accession>
<dbReference type="HAMAP" id="MF_00719">
    <property type="entry name" value="CobS"/>
    <property type="match status" value="1"/>
</dbReference>
<comment type="subcellular location">
    <subcellularLocation>
        <location evidence="2 19">Cell membrane</location>
        <topology evidence="2 19">Multi-pass membrane protein</topology>
    </subcellularLocation>
</comment>
<evidence type="ECO:0000256" key="16">
    <source>
        <dbReference type="ARBA" id="ARBA00032853"/>
    </source>
</evidence>
<name>A0A917E9V8_9HYPH</name>
<organism evidence="20 21">
    <name type="scientific">Aureimonas endophytica</name>
    <dbReference type="NCBI Taxonomy" id="2027858"/>
    <lineage>
        <taxon>Bacteria</taxon>
        <taxon>Pseudomonadati</taxon>
        <taxon>Pseudomonadota</taxon>
        <taxon>Alphaproteobacteria</taxon>
        <taxon>Hyphomicrobiales</taxon>
        <taxon>Aurantimonadaceae</taxon>
        <taxon>Aureimonas</taxon>
    </lineage>
</organism>
<evidence type="ECO:0000256" key="3">
    <source>
        <dbReference type="ARBA" id="ARBA00004663"/>
    </source>
</evidence>
<evidence type="ECO:0000313" key="20">
    <source>
        <dbReference type="EMBL" id="GGE17146.1"/>
    </source>
</evidence>
<comment type="pathway">
    <text evidence="3 19">Cofactor biosynthesis; adenosylcobalamin biosynthesis; adenosylcobalamin from cob(II)yrinate a,c-diamide: step 7/7.</text>
</comment>